<dbReference type="Pfam" id="PF11374">
    <property type="entry name" value="DUF3176"/>
    <property type="match status" value="1"/>
</dbReference>
<keyword evidence="1" id="KW-1133">Transmembrane helix</keyword>
<sequence length="518" mass="56867">MASEKVQLPVAEALVGSPLTTSNQSHEPPQHRSLLQKVTSFFGDWYYVWEGFGILLSGISIIAICIVVNHFDGNEVPGWTAAVPGRSKPFRLTINSLLSILSVLGSTCAMIPVTKGLGQLKYLWFMKQDRRLADLEVFDSASRGKVGSAQLIWKLRFKHLAVLGGLASLLALAYGPFVQNLLVVEIQYRPADNNALLSYAFSYYFEPLTGTGVDTSLTFSVGQALKDASSEWVTPAHKCKTGECDWNDYYTIAGCSRCTDITHLLKRTCTPMVTSEDGFGDTGGCNVALPNGLSFNSTDPTTQSNNPNRIVMLMNTTMPALVYNYTAPLAFVQSIMALPNGSSTYSTLKAFVITKDTPLVAHECAIIPCIQRQHLALGRPIDKMNSSGLPATDDIVPVIEITELSSWQIEENGSRPLLNGTTKEPKQICAAQWQYVSAPVAVWILGVALVVGVVVKTRRANIKAWRTSPLATLLLRLDPDSREHLKDWQNMGDAELKAMAQDLRLRLQIDENGPRFVR</sequence>
<proteinExistence type="predicted"/>
<name>A0AAE0D3E1_COLKA</name>
<gene>
    <name evidence="2" type="ORF">CKAH01_18730</name>
</gene>
<dbReference type="InterPro" id="IPR021514">
    <property type="entry name" value="DUF3176"/>
</dbReference>
<organism evidence="2 3">
    <name type="scientific">Colletotrichum kahawae</name>
    <name type="common">Coffee berry disease fungus</name>
    <dbReference type="NCBI Taxonomy" id="34407"/>
    <lineage>
        <taxon>Eukaryota</taxon>
        <taxon>Fungi</taxon>
        <taxon>Dikarya</taxon>
        <taxon>Ascomycota</taxon>
        <taxon>Pezizomycotina</taxon>
        <taxon>Sordariomycetes</taxon>
        <taxon>Hypocreomycetidae</taxon>
        <taxon>Glomerellales</taxon>
        <taxon>Glomerellaceae</taxon>
        <taxon>Colletotrichum</taxon>
        <taxon>Colletotrichum gloeosporioides species complex</taxon>
    </lineage>
</organism>
<accession>A0AAE0D3E1</accession>
<dbReference type="EMBL" id="VYYT01000375">
    <property type="protein sequence ID" value="KAK2738893.1"/>
    <property type="molecule type" value="Genomic_DNA"/>
</dbReference>
<evidence type="ECO:0000313" key="2">
    <source>
        <dbReference type="EMBL" id="KAK2738893.1"/>
    </source>
</evidence>
<keyword evidence="3" id="KW-1185">Reference proteome</keyword>
<feature type="transmembrane region" description="Helical" evidence="1">
    <location>
        <begin position="90"/>
        <end position="113"/>
    </location>
</feature>
<feature type="transmembrane region" description="Helical" evidence="1">
    <location>
        <begin position="433"/>
        <end position="455"/>
    </location>
</feature>
<evidence type="ECO:0000313" key="3">
    <source>
        <dbReference type="Proteomes" id="UP001281614"/>
    </source>
</evidence>
<keyword evidence="1" id="KW-0812">Transmembrane</keyword>
<feature type="transmembrane region" description="Helical" evidence="1">
    <location>
        <begin position="160"/>
        <end position="177"/>
    </location>
</feature>
<dbReference type="AlphaFoldDB" id="A0AAE0D3E1"/>
<keyword evidence="1" id="KW-0472">Membrane</keyword>
<dbReference type="PANTHER" id="PTHR35394:SF5">
    <property type="entry name" value="DUF3176 DOMAIN-CONTAINING PROTEIN"/>
    <property type="match status" value="1"/>
</dbReference>
<feature type="transmembrane region" description="Helical" evidence="1">
    <location>
        <begin position="46"/>
        <end position="70"/>
    </location>
</feature>
<evidence type="ECO:0000256" key="1">
    <source>
        <dbReference type="SAM" id="Phobius"/>
    </source>
</evidence>
<dbReference type="PANTHER" id="PTHR35394">
    <property type="entry name" value="DUF3176 DOMAIN-CONTAINING PROTEIN"/>
    <property type="match status" value="1"/>
</dbReference>
<comment type="caution">
    <text evidence="2">The sequence shown here is derived from an EMBL/GenBank/DDBJ whole genome shotgun (WGS) entry which is preliminary data.</text>
</comment>
<protein>
    <submittedName>
        <fullName evidence="2">Acid phosphatase protein</fullName>
    </submittedName>
</protein>
<reference evidence="2" key="1">
    <citation type="submission" date="2023-02" db="EMBL/GenBank/DDBJ databases">
        <title>Colletotrichum kahawae CIFC_Que2 genome sequencing and assembly.</title>
        <authorList>
            <person name="Baroncelli R."/>
        </authorList>
    </citation>
    <scope>NUCLEOTIDE SEQUENCE</scope>
    <source>
        <strain evidence="2">CIFC_Que2</strain>
    </source>
</reference>
<dbReference type="Proteomes" id="UP001281614">
    <property type="component" value="Unassembled WGS sequence"/>
</dbReference>